<dbReference type="EMBL" id="CACRTD010000025">
    <property type="protein sequence ID" value="VYT02288.1"/>
    <property type="molecule type" value="Genomic_DNA"/>
</dbReference>
<sequence>MFSNFYICHQKRTTMKHGIYILTILMALLSLPESGYASIPFFAVANDTIRRVVIYFDANDAGVNPCYKGNNQVIAALDSLFPGNLNTKYITALNVETFVSPDGNESDNKSLVARRNDSIKEFLQRYNSDVSVDKIHFFSEGEDWSEFRKLVASDSNLPDREEVLVLIDYHKNDVNKRKQLLRKLNRGIAYRYIVHNIFPELRRSVITIVGETPKLSKEAFEPVSSVSGLFVSNQEEALPKDQPDKSVGESEEKQACEVDISEAEGPVKSQTVLAVKNNLLYDLALAPNIEVEIPIGKRWSLNTEYKCPWWLNSKHDFCYQLLSGGMEGRCWLGNRQRRDRLTGQFIGLYAEGGIYDFQLRGDGYQGKYYGAAGVTYGYVRQLARHFSLEFSLGIGYLTTEYKKYTPYEGDIIWINSGRYNFIGPTKAKVSLVWLITTKR</sequence>
<evidence type="ECO:0000313" key="1">
    <source>
        <dbReference type="EMBL" id="VYT02288.1"/>
    </source>
</evidence>
<reference evidence="1" key="1">
    <citation type="submission" date="2019-11" db="EMBL/GenBank/DDBJ databases">
        <authorList>
            <person name="Feng L."/>
        </authorList>
    </citation>
    <scope>NUCLEOTIDE SEQUENCE</scope>
    <source>
        <strain evidence="1">BovatusLFYP28</strain>
    </source>
</reference>
<gene>
    <name evidence="1" type="ORF">BOLFYP28_01109</name>
</gene>
<dbReference type="AlphaFoldDB" id="A0A6N2T9D6"/>
<organism evidence="1">
    <name type="scientific">Bacteroides ovatus</name>
    <dbReference type="NCBI Taxonomy" id="28116"/>
    <lineage>
        <taxon>Bacteria</taxon>
        <taxon>Pseudomonadati</taxon>
        <taxon>Bacteroidota</taxon>
        <taxon>Bacteroidia</taxon>
        <taxon>Bacteroidales</taxon>
        <taxon>Bacteroidaceae</taxon>
        <taxon>Bacteroides</taxon>
    </lineage>
</organism>
<dbReference type="Pfam" id="PF12099">
    <property type="entry name" value="DUF3575"/>
    <property type="match status" value="1"/>
</dbReference>
<protein>
    <recommendedName>
        <fullName evidence="2">DUF3575 domain-containing protein</fullName>
    </recommendedName>
</protein>
<dbReference type="InterPro" id="IPR021958">
    <property type="entry name" value="DUF3575"/>
</dbReference>
<accession>A0A6N2T9D6</accession>
<evidence type="ECO:0008006" key="2">
    <source>
        <dbReference type="Google" id="ProtNLM"/>
    </source>
</evidence>
<proteinExistence type="predicted"/>
<name>A0A6N2T9D6_BACOV</name>